<evidence type="ECO:0000313" key="3">
    <source>
        <dbReference type="Proteomes" id="UP000034301"/>
    </source>
</evidence>
<keyword evidence="1" id="KW-0472">Membrane</keyword>
<keyword evidence="1" id="KW-0812">Transmembrane</keyword>
<feature type="transmembrane region" description="Helical" evidence="1">
    <location>
        <begin position="6"/>
        <end position="23"/>
    </location>
</feature>
<name>A0A0G0U0Z4_9BACT</name>
<dbReference type="EMBL" id="LBYC01000001">
    <property type="protein sequence ID" value="KKR43837.1"/>
    <property type="molecule type" value="Genomic_DNA"/>
</dbReference>
<reference evidence="2 3" key="1">
    <citation type="journal article" date="2015" name="Nature">
        <title>rRNA introns, odd ribosomes, and small enigmatic genomes across a large radiation of phyla.</title>
        <authorList>
            <person name="Brown C.T."/>
            <person name="Hug L.A."/>
            <person name="Thomas B.C."/>
            <person name="Sharon I."/>
            <person name="Castelle C.J."/>
            <person name="Singh A."/>
            <person name="Wilkins M.J."/>
            <person name="Williams K.H."/>
            <person name="Banfield J.F."/>
        </authorList>
    </citation>
    <scope>NUCLEOTIDE SEQUENCE [LARGE SCALE GENOMIC DNA]</scope>
</reference>
<comment type="caution">
    <text evidence="2">The sequence shown here is derived from an EMBL/GenBank/DDBJ whole genome shotgun (WGS) entry which is preliminary data.</text>
</comment>
<evidence type="ECO:0008006" key="4">
    <source>
        <dbReference type="Google" id="ProtNLM"/>
    </source>
</evidence>
<dbReference type="AlphaFoldDB" id="A0A0G0U0Z4"/>
<dbReference type="Proteomes" id="UP000034301">
    <property type="component" value="Unassembled WGS sequence"/>
</dbReference>
<evidence type="ECO:0000256" key="1">
    <source>
        <dbReference type="SAM" id="Phobius"/>
    </source>
</evidence>
<evidence type="ECO:0000313" key="2">
    <source>
        <dbReference type="EMBL" id="KKR43837.1"/>
    </source>
</evidence>
<sequence length="155" mass="17518">MNNKTLTILTLVLAFLGGFLFFYRGGPTKELVPVVNQANQKTTTKQTWETKTEEQANVTVVITPIDLSLNSKEWKFDVVMDTHSVELDQDMIKIAIIVDDQGKEYKPIRWEGAEAGGHHREGVLIFSQITPTPKSVELKISSISDVVRSFIWQLK</sequence>
<gene>
    <name evidence="2" type="ORF">UT78_C0001G0023</name>
</gene>
<keyword evidence="1" id="KW-1133">Transmembrane helix</keyword>
<protein>
    <recommendedName>
        <fullName evidence="4">DUF4352 domain-containing protein</fullName>
    </recommendedName>
</protein>
<accession>A0A0G0U0Z4</accession>
<proteinExistence type="predicted"/>
<organism evidence="2 3">
    <name type="scientific">Candidatus Nomurabacteria bacterium GW2011_GWF2_40_12</name>
    <dbReference type="NCBI Taxonomy" id="1618776"/>
    <lineage>
        <taxon>Bacteria</taxon>
        <taxon>Candidatus Nomuraibacteriota</taxon>
    </lineage>
</organism>